<feature type="transmembrane region" description="Helical" evidence="9">
    <location>
        <begin position="256"/>
        <end position="276"/>
    </location>
</feature>
<feature type="transmembrane region" description="Helical" evidence="9">
    <location>
        <begin position="12"/>
        <end position="33"/>
    </location>
</feature>
<organism evidence="12 13">
    <name type="scientific">Muraenolepis orangiensis</name>
    <name type="common">Patagonian moray cod</name>
    <dbReference type="NCBI Taxonomy" id="630683"/>
    <lineage>
        <taxon>Eukaryota</taxon>
        <taxon>Metazoa</taxon>
        <taxon>Chordata</taxon>
        <taxon>Craniata</taxon>
        <taxon>Vertebrata</taxon>
        <taxon>Euteleostomi</taxon>
        <taxon>Actinopterygii</taxon>
        <taxon>Neopterygii</taxon>
        <taxon>Teleostei</taxon>
        <taxon>Neoteleostei</taxon>
        <taxon>Acanthomorphata</taxon>
        <taxon>Zeiogadaria</taxon>
        <taxon>Gadariae</taxon>
        <taxon>Gadiformes</taxon>
        <taxon>Muraenolepidoidei</taxon>
        <taxon>Muraenolepididae</taxon>
        <taxon>Muraenolepis</taxon>
    </lineage>
</organism>
<keyword evidence="13" id="KW-1185">Reference proteome</keyword>
<feature type="transmembrane region" description="Helical" evidence="9">
    <location>
        <begin position="95"/>
        <end position="113"/>
    </location>
</feature>
<keyword evidence="7 9" id="KW-0472">Membrane</keyword>
<dbReference type="PANTHER" id="PTHR43243:SF28">
    <property type="entry name" value="HIGH AFFINITY CATIONIC AMINO ACID TRANSPORTER 1"/>
    <property type="match status" value="1"/>
</dbReference>
<evidence type="ECO:0000256" key="9">
    <source>
        <dbReference type="SAM" id="Phobius"/>
    </source>
</evidence>
<dbReference type="InterPro" id="IPR029485">
    <property type="entry name" value="CAT_C"/>
</dbReference>
<keyword evidence="5" id="KW-0029">Amino-acid transport</keyword>
<dbReference type="GO" id="GO:0061459">
    <property type="term" value="F:L-arginine transmembrane transporter activity"/>
    <property type="evidence" value="ECO:0007669"/>
    <property type="project" value="TreeGrafter"/>
</dbReference>
<sequence>MLPSEKDLGQGGFMPFGFSGVLSGAATCFYAFIGFDCIATTGEEVKNPQRAIPIGIVSSLLICFVTYFCVSAALTLMMPYYLLDESSPLPRAFTYVGWAGANYAVAIGSLCALSTRTGCSSRVWPRSTPGAKPPSSPPWCPAPWQRKTPLLSTMAAGVMSAVMAFLFDLKDLVDLMSIGTLLAYTLVAACVLVLSETVSQGFLQTEDGFTLRNLMFPANKTPTALSGFTVNVCTSTLGVLVLAFCVIAVHGGLATWSLSLLAVIALLCLAVTLVVWKQPQSSTKLSFKVPLLPFLPVLSMFINVYLMMQLDRGTWFRFAIWMVLGFVIYFSYGIRNSAEAVLTRAGDQDAGYTPACRLGGQEKEKEVFLNKRAGTPEDEDED</sequence>
<evidence type="ECO:0000256" key="5">
    <source>
        <dbReference type="ARBA" id="ARBA00022970"/>
    </source>
</evidence>
<evidence type="ECO:0000259" key="11">
    <source>
        <dbReference type="Pfam" id="PF13906"/>
    </source>
</evidence>
<dbReference type="GO" id="GO:0005886">
    <property type="term" value="C:plasma membrane"/>
    <property type="evidence" value="ECO:0007669"/>
    <property type="project" value="TreeGrafter"/>
</dbReference>
<evidence type="ECO:0000313" key="13">
    <source>
        <dbReference type="Proteomes" id="UP001148018"/>
    </source>
</evidence>
<dbReference type="Pfam" id="PF00324">
    <property type="entry name" value="AA_permease"/>
    <property type="match status" value="1"/>
</dbReference>
<dbReference type="GO" id="GO:0000064">
    <property type="term" value="F:L-ornithine transmembrane transporter activity"/>
    <property type="evidence" value="ECO:0007669"/>
    <property type="project" value="TreeGrafter"/>
</dbReference>
<name>A0A9Q0I9C5_9TELE</name>
<evidence type="ECO:0000256" key="2">
    <source>
        <dbReference type="ARBA" id="ARBA00008572"/>
    </source>
</evidence>
<reference evidence="12" key="1">
    <citation type="submission" date="2022-07" db="EMBL/GenBank/DDBJ databases">
        <title>Chromosome-level genome of Muraenolepis orangiensis.</title>
        <authorList>
            <person name="Kim J."/>
        </authorList>
    </citation>
    <scope>NUCLEOTIDE SEQUENCE</scope>
    <source>
        <strain evidence="12">KU_S4_2022</strain>
        <tissue evidence="12">Muscle</tissue>
    </source>
</reference>
<dbReference type="PANTHER" id="PTHR43243">
    <property type="entry name" value="INNER MEMBRANE TRANSPORTER YGJI-RELATED"/>
    <property type="match status" value="1"/>
</dbReference>
<comment type="caution">
    <text evidence="12">The sequence shown here is derived from an EMBL/GenBank/DDBJ whole genome shotgun (WGS) entry which is preliminary data.</text>
</comment>
<feature type="transmembrane region" description="Helical" evidence="9">
    <location>
        <begin position="224"/>
        <end position="250"/>
    </location>
</feature>
<keyword evidence="4 9" id="KW-0812">Transmembrane</keyword>
<dbReference type="GO" id="GO:0097638">
    <property type="term" value="P:L-arginine import across plasma membrane"/>
    <property type="evidence" value="ECO:0007669"/>
    <property type="project" value="TreeGrafter"/>
</dbReference>
<evidence type="ECO:0000256" key="8">
    <source>
        <dbReference type="ARBA" id="ARBA00023180"/>
    </source>
</evidence>
<dbReference type="Pfam" id="PF13906">
    <property type="entry name" value="AA_permease_C"/>
    <property type="match status" value="1"/>
</dbReference>
<evidence type="ECO:0000256" key="1">
    <source>
        <dbReference type="ARBA" id="ARBA00004127"/>
    </source>
</evidence>
<feature type="domain" description="Amino acid permease/ SLC12A" evidence="10">
    <location>
        <begin position="11"/>
        <end position="113"/>
    </location>
</feature>
<proteinExistence type="inferred from homology"/>
<dbReference type="InterPro" id="IPR004841">
    <property type="entry name" value="AA-permease/SLC12A_dom"/>
</dbReference>
<dbReference type="GO" id="GO:0015189">
    <property type="term" value="F:L-lysine transmembrane transporter activity"/>
    <property type="evidence" value="ECO:0007669"/>
    <property type="project" value="TreeGrafter"/>
</dbReference>
<dbReference type="OrthoDB" id="3900342at2759"/>
<dbReference type="GO" id="GO:0012505">
    <property type="term" value="C:endomembrane system"/>
    <property type="evidence" value="ECO:0007669"/>
    <property type="project" value="UniProtKB-SubCell"/>
</dbReference>
<keyword evidence="6 9" id="KW-1133">Transmembrane helix</keyword>
<dbReference type="Proteomes" id="UP001148018">
    <property type="component" value="Unassembled WGS sequence"/>
</dbReference>
<feature type="domain" description="Cationic amino acid transporter C-terminal" evidence="11">
    <location>
        <begin position="287"/>
        <end position="337"/>
    </location>
</feature>
<keyword evidence="8" id="KW-0325">Glycoprotein</keyword>
<evidence type="ECO:0000256" key="4">
    <source>
        <dbReference type="ARBA" id="ARBA00022692"/>
    </source>
</evidence>
<dbReference type="FunFam" id="1.20.1740.10:FF:000024">
    <property type="entry name" value="High affinity cationic amino acid transporter 1"/>
    <property type="match status" value="1"/>
</dbReference>
<evidence type="ECO:0000256" key="6">
    <source>
        <dbReference type="ARBA" id="ARBA00022989"/>
    </source>
</evidence>
<evidence type="ECO:0000259" key="10">
    <source>
        <dbReference type="Pfam" id="PF00324"/>
    </source>
</evidence>
<evidence type="ECO:0000256" key="3">
    <source>
        <dbReference type="ARBA" id="ARBA00022448"/>
    </source>
</evidence>
<feature type="transmembrane region" description="Helical" evidence="9">
    <location>
        <begin position="150"/>
        <end position="169"/>
    </location>
</feature>
<dbReference type="AlphaFoldDB" id="A0A9Q0I9C5"/>
<evidence type="ECO:0000256" key="7">
    <source>
        <dbReference type="ARBA" id="ARBA00023136"/>
    </source>
</evidence>
<accession>A0A9Q0I9C5</accession>
<feature type="transmembrane region" description="Helical" evidence="9">
    <location>
        <begin position="314"/>
        <end position="334"/>
    </location>
</feature>
<evidence type="ECO:0008006" key="14">
    <source>
        <dbReference type="Google" id="ProtNLM"/>
    </source>
</evidence>
<dbReference type="Gene3D" id="1.20.1740.10">
    <property type="entry name" value="Amino acid/polyamine transporter I"/>
    <property type="match status" value="1"/>
</dbReference>
<comment type="similarity">
    <text evidence="2">Belongs to the amino acid-polyamine-organocation (APC) superfamily. Cationic amino acid transporter (CAT) (TC 2.A.3.3) family.</text>
</comment>
<protein>
    <recommendedName>
        <fullName evidence="14">Cationic amino acid transporter C-terminal domain-containing protein</fullName>
    </recommendedName>
</protein>
<feature type="transmembrane region" description="Helical" evidence="9">
    <location>
        <begin position="288"/>
        <end position="308"/>
    </location>
</feature>
<comment type="subcellular location">
    <subcellularLocation>
        <location evidence="1">Endomembrane system</location>
        <topology evidence="1">Multi-pass membrane protein</topology>
    </subcellularLocation>
</comment>
<dbReference type="PIRSF" id="PIRSF006060">
    <property type="entry name" value="AA_transporter"/>
    <property type="match status" value="1"/>
</dbReference>
<keyword evidence="3" id="KW-0813">Transport</keyword>
<dbReference type="EMBL" id="JANIIK010000114">
    <property type="protein sequence ID" value="KAJ3590005.1"/>
    <property type="molecule type" value="Genomic_DNA"/>
</dbReference>
<gene>
    <name evidence="12" type="ORF">NHX12_007962</name>
</gene>
<feature type="transmembrane region" description="Helical" evidence="9">
    <location>
        <begin position="54"/>
        <end position="83"/>
    </location>
</feature>
<evidence type="ECO:0000313" key="12">
    <source>
        <dbReference type="EMBL" id="KAJ3590005.1"/>
    </source>
</evidence>
<feature type="transmembrane region" description="Helical" evidence="9">
    <location>
        <begin position="181"/>
        <end position="203"/>
    </location>
</feature>